<sequence>MPSSILPVAGVPGLNKSRTAYPGQFAKAPQHITSCPAVCDFPFVPSRLCSAFRLERNSTKLWVGMIRMRHVIKLCWAAALSLTALAPAARADDYQLSHNQRISCSRGLAPGKLNTATCKSYTYLFNTKTSEYFRCQVSLALTRDNKEVINVQTDGGCTKKPRIFETDGKYDFDATETEPPNTNSFFGPGGYSVWAADVGAQKVRGCIIISSGLGSDISKCLDMTFQ</sequence>
<dbReference type="AlphaFoldDB" id="A0A2U8P2X0"/>
<organism evidence="1 2">
    <name type="scientific">Bradyrhizobium ottawaense</name>
    <dbReference type="NCBI Taxonomy" id="931866"/>
    <lineage>
        <taxon>Bacteria</taxon>
        <taxon>Pseudomonadati</taxon>
        <taxon>Pseudomonadota</taxon>
        <taxon>Alphaproteobacteria</taxon>
        <taxon>Hyphomicrobiales</taxon>
        <taxon>Nitrobacteraceae</taxon>
        <taxon>Bradyrhizobium</taxon>
    </lineage>
</organism>
<proteinExistence type="predicted"/>
<evidence type="ECO:0000313" key="1">
    <source>
        <dbReference type="EMBL" id="AWL92071.1"/>
    </source>
</evidence>
<gene>
    <name evidence="1" type="ORF">CIT37_07550</name>
</gene>
<protein>
    <submittedName>
        <fullName evidence="1">Uncharacterized protein</fullName>
    </submittedName>
</protein>
<dbReference type="Proteomes" id="UP000215703">
    <property type="component" value="Chromosome"/>
</dbReference>
<evidence type="ECO:0000313" key="2">
    <source>
        <dbReference type="Proteomes" id="UP000215703"/>
    </source>
</evidence>
<accession>A0A2U8P2X0</accession>
<dbReference type="KEGG" id="bot:CIT37_07550"/>
<reference evidence="1 2" key="2">
    <citation type="journal article" date="2017" name="Syst. Appl. Microbiol.">
        <title>Soybeans inoculated with root zone soils of Canadian native legumes harbour diverse and novel Bradyrhizobium spp. that possess agricultural potential.</title>
        <authorList>
            <person name="Bromfield E.S.P."/>
            <person name="Cloutier S."/>
            <person name="Tambong J.T."/>
            <person name="Tran Thi T.V."/>
        </authorList>
    </citation>
    <scope>NUCLEOTIDE SEQUENCE [LARGE SCALE GENOMIC DNA]</scope>
    <source>
        <strain evidence="1 2">OO99</strain>
    </source>
</reference>
<name>A0A2U8P2X0_9BRAD</name>
<dbReference type="EMBL" id="CP029425">
    <property type="protein sequence ID" value="AWL92071.1"/>
    <property type="molecule type" value="Genomic_DNA"/>
</dbReference>
<reference evidence="1 2" key="1">
    <citation type="journal article" date="2014" name="Int. J. Syst. Evol. Microbiol.">
        <title>Bradyrhizobium ottawaense sp. nov., a symbiotic nitrogen fixing bacterium from root nodules of soybeans in Canada.</title>
        <authorList>
            <person name="Yu X."/>
            <person name="Cloutier S."/>
            <person name="Tambong J.T."/>
            <person name="Bromfield E.S."/>
        </authorList>
    </citation>
    <scope>NUCLEOTIDE SEQUENCE [LARGE SCALE GENOMIC DNA]</scope>
    <source>
        <strain evidence="1 2">OO99</strain>
    </source>
</reference>